<reference evidence="1" key="2">
    <citation type="journal article" date="2015" name="Data Brief">
        <title>Shoot transcriptome of the giant reed, Arundo donax.</title>
        <authorList>
            <person name="Barrero R.A."/>
            <person name="Guerrero F.D."/>
            <person name="Moolhuijzen P."/>
            <person name="Goolsby J.A."/>
            <person name="Tidwell J."/>
            <person name="Bellgard S.E."/>
            <person name="Bellgard M.I."/>
        </authorList>
    </citation>
    <scope>NUCLEOTIDE SEQUENCE</scope>
    <source>
        <tissue evidence="1">Shoot tissue taken approximately 20 cm above the soil surface</tissue>
    </source>
</reference>
<dbReference type="AlphaFoldDB" id="A0A0A9A6S2"/>
<protein>
    <submittedName>
        <fullName evidence="1">Uncharacterized protein</fullName>
    </submittedName>
</protein>
<evidence type="ECO:0000313" key="1">
    <source>
        <dbReference type="EMBL" id="JAD46801.1"/>
    </source>
</evidence>
<organism evidence="1">
    <name type="scientific">Arundo donax</name>
    <name type="common">Giant reed</name>
    <name type="synonym">Donax arundinaceus</name>
    <dbReference type="NCBI Taxonomy" id="35708"/>
    <lineage>
        <taxon>Eukaryota</taxon>
        <taxon>Viridiplantae</taxon>
        <taxon>Streptophyta</taxon>
        <taxon>Embryophyta</taxon>
        <taxon>Tracheophyta</taxon>
        <taxon>Spermatophyta</taxon>
        <taxon>Magnoliopsida</taxon>
        <taxon>Liliopsida</taxon>
        <taxon>Poales</taxon>
        <taxon>Poaceae</taxon>
        <taxon>PACMAD clade</taxon>
        <taxon>Arundinoideae</taxon>
        <taxon>Arundineae</taxon>
        <taxon>Arundo</taxon>
    </lineage>
</organism>
<reference evidence="1" key="1">
    <citation type="submission" date="2014-09" db="EMBL/GenBank/DDBJ databases">
        <authorList>
            <person name="Magalhaes I.L.F."/>
            <person name="Oliveira U."/>
            <person name="Santos F.R."/>
            <person name="Vidigal T.H.D.A."/>
            <person name="Brescovit A.D."/>
            <person name="Santos A.J."/>
        </authorList>
    </citation>
    <scope>NUCLEOTIDE SEQUENCE</scope>
    <source>
        <tissue evidence="1">Shoot tissue taken approximately 20 cm above the soil surface</tissue>
    </source>
</reference>
<accession>A0A0A9A6S2</accession>
<sequence length="31" mass="3696">MSSQYTLQLYFVHWLHPHSSITSCFCLLPQQ</sequence>
<name>A0A0A9A6S2_ARUDO</name>
<proteinExistence type="predicted"/>
<dbReference type="EMBL" id="GBRH01251094">
    <property type="protein sequence ID" value="JAD46801.1"/>
    <property type="molecule type" value="Transcribed_RNA"/>
</dbReference>